<evidence type="ECO:0000313" key="2">
    <source>
        <dbReference type="Proteomes" id="UP000176282"/>
    </source>
</evidence>
<dbReference type="Gene3D" id="3.40.50.150">
    <property type="entry name" value="Vaccinia Virus protein VP39"/>
    <property type="match status" value="1"/>
</dbReference>
<gene>
    <name evidence="1" type="ORF">A3J66_03090</name>
</gene>
<accession>A0A1F6MAM0</accession>
<proteinExistence type="predicted"/>
<dbReference type="EMBL" id="MFQB01000012">
    <property type="protein sequence ID" value="OGH68553.1"/>
    <property type="molecule type" value="Genomic_DNA"/>
</dbReference>
<dbReference type="Pfam" id="PF13489">
    <property type="entry name" value="Methyltransf_23"/>
    <property type="match status" value="1"/>
</dbReference>
<evidence type="ECO:0008006" key="3">
    <source>
        <dbReference type="Google" id="ProtNLM"/>
    </source>
</evidence>
<dbReference type="AlphaFoldDB" id="A0A1F6MAM0"/>
<dbReference type="SUPFAM" id="SSF53335">
    <property type="entry name" value="S-adenosyl-L-methionine-dependent methyltransferases"/>
    <property type="match status" value="1"/>
</dbReference>
<sequence length="218" mass="25933">MSQDFEQYARDRAQKGVVPTAWEAAFRENVLPLLSSDQERRCLDYGFGNGKYVPFFTAWFKKENIYGVEVSDTRVQRLQREGWKNMLLVKPLEPLPFDRDTFHLIHSDQVIEHIPISDIDFYMQEIHRILYPDGVCFFVTPNYPVKRVYDIIDVFFGRFQRLHDDPTHVNKFTVSKAKKLFKKYFFDVEIIPTGGIFFRLLRHSFFSRKIIVIAHNKK</sequence>
<evidence type="ECO:0000313" key="1">
    <source>
        <dbReference type="EMBL" id="OGH68553.1"/>
    </source>
</evidence>
<dbReference type="STRING" id="1798680.A3J66_03090"/>
<reference evidence="1 2" key="1">
    <citation type="journal article" date="2016" name="Nat. Commun.">
        <title>Thousands of microbial genomes shed light on interconnected biogeochemical processes in an aquifer system.</title>
        <authorList>
            <person name="Anantharaman K."/>
            <person name="Brown C.T."/>
            <person name="Hug L.A."/>
            <person name="Sharon I."/>
            <person name="Castelle C.J."/>
            <person name="Probst A.J."/>
            <person name="Thomas B.C."/>
            <person name="Singh A."/>
            <person name="Wilkins M.J."/>
            <person name="Karaoz U."/>
            <person name="Brodie E.L."/>
            <person name="Williams K.H."/>
            <person name="Hubbard S.S."/>
            <person name="Banfield J.F."/>
        </authorList>
    </citation>
    <scope>NUCLEOTIDE SEQUENCE [LARGE SCALE GENOMIC DNA]</scope>
</reference>
<name>A0A1F6MAM0_9BACT</name>
<comment type="caution">
    <text evidence="1">The sequence shown here is derived from an EMBL/GenBank/DDBJ whole genome shotgun (WGS) entry which is preliminary data.</text>
</comment>
<dbReference type="InterPro" id="IPR029063">
    <property type="entry name" value="SAM-dependent_MTases_sf"/>
</dbReference>
<dbReference type="Proteomes" id="UP000176282">
    <property type="component" value="Unassembled WGS sequence"/>
</dbReference>
<organism evidence="1 2">
    <name type="scientific">Candidatus Magasanikbacteria bacterium RIFCSPHIGHO2_02_FULL_47_14</name>
    <dbReference type="NCBI Taxonomy" id="1798680"/>
    <lineage>
        <taxon>Bacteria</taxon>
        <taxon>Candidatus Magasanikiibacteriota</taxon>
    </lineage>
</organism>
<protein>
    <recommendedName>
        <fullName evidence="3">Methyltransferase type 11 domain-containing protein</fullName>
    </recommendedName>
</protein>